<dbReference type="PANTHER" id="PTHR12558:SF10">
    <property type="entry name" value="CELL DIVISION CYCLE PROTEIN 23 HOMOLOG"/>
    <property type="match status" value="1"/>
</dbReference>
<evidence type="ECO:0000256" key="6">
    <source>
        <dbReference type="ARBA" id="ARBA00022803"/>
    </source>
</evidence>
<dbReference type="SUPFAM" id="SSF48452">
    <property type="entry name" value="TPR-like"/>
    <property type="match status" value="2"/>
</dbReference>
<evidence type="ECO:0000313" key="14">
    <source>
        <dbReference type="Proteomes" id="UP000007110"/>
    </source>
</evidence>
<dbReference type="InterPro" id="IPR019734">
    <property type="entry name" value="TPR_rpt"/>
</dbReference>
<keyword evidence="14" id="KW-1185">Reference proteome</keyword>
<name>A0A7M7NWW9_STRPU</name>
<protein>
    <recommendedName>
        <fullName evidence="9">Cyclosome subunit 8</fullName>
    </recommendedName>
</protein>
<feature type="repeat" description="TPR" evidence="10">
    <location>
        <begin position="357"/>
        <end position="390"/>
    </location>
</feature>
<keyword evidence="5" id="KW-0833">Ubl conjugation pathway</keyword>
<evidence type="ECO:0000256" key="5">
    <source>
        <dbReference type="ARBA" id="ARBA00022786"/>
    </source>
</evidence>
<dbReference type="KEGG" id="spu:576731"/>
<dbReference type="Pfam" id="PF00515">
    <property type="entry name" value="TPR_1"/>
    <property type="match status" value="1"/>
</dbReference>
<dbReference type="Gene3D" id="1.25.40.10">
    <property type="entry name" value="Tetratricopeptide repeat domain"/>
    <property type="match status" value="2"/>
</dbReference>
<dbReference type="RefSeq" id="XP_030841739.1">
    <property type="nucleotide sequence ID" value="XM_030985879.1"/>
</dbReference>
<evidence type="ECO:0000256" key="9">
    <source>
        <dbReference type="ARBA" id="ARBA00082695"/>
    </source>
</evidence>
<dbReference type="CTD" id="8697"/>
<evidence type="ECO:0000256" key="1">
    <source>
        <dbReference type="ARBA" id="ARBA00004906"/>
    </source>
</evidence>
<dbReference type="FunCoup" id="A0A7M7NWW9">
    <property type="interactions" value="1061"/>
</dbReference>
<dbReference type="GeneID" id="576731"/>
<evidence type="ECO:0000256" key="8">
    <source>
        <dbReference type="ARBA" id="ARBA00061138"/>
    </source>
</evidence>
<feature type="domain" description="Cdc23" evidence="12">
    <location>
        <begin position="24"/>
        <end position="262"/>
    </location>
</feature>
<keyword evidence="4" id="KW-0498">Mitosis</keyword>
<feature type="repeat" description="TPR" evidence="10">
    <location>
        <begin position="323"/>
        <end position="356"/>
    </location>
</feature>
<dbReference type="Pfam" id="PF04049">
    <property type="entry name" value="ANAPC8"/>
    <property type="match status" value="1"/>
</dbReference>
<evidence type="ECO:0000256" key="4">
    <source>
        <dbReference type="ARBA" id="ARBA00022776"/>
    </source>
</evidence>
<dbReference type="GO" id="GO:0016567">
    <property type="term" value="P:protein ubiquitination"/>
    <property type="evidence" value="ECO:0000318"/>
    <property type="project" value="GO_Central"/>
</dbReference>
<keyword evidence="7" id="KW-0131">Cell cycle</keyword>
<dbReference type="GO" id="GO:0031145">
    <property type="term" value="P:anaphase-promoting complex-dependent catabolic process"/>
    <property type="evidence" value="ECO:0000318"/>
    <property type="project" value="GO_Central"/>
</dbReference>
<evidence type="ECO:0000313" key="13">
    <source>
        <dbReference type="EnsemblMetazoa" id="XP_030841739"/>
    </source>
</evidence>
<evidence type="ECO:0000256" key="10">
    <source>
        <dbReference type="PROSITE-ProRule" id="PRU00339"/>
    </source>
</evidence>
<dbReference type="Proteomes" id="UP000007110">
    <property type="component" value="Unassembled WGS sequence"/>
</dbReference>
<dbReference type="GO" id="GO:0045842">
    <property type="term" value="P:positive regulation of mitotic metaphase/anaphase transition"/>
    <property type="evidence" value="ECO:0000318"/>
    <property type="project" value="GO_Central"/>
</dbReference>
<evidence type="ECO:0000256" key="3">
    <source>
        <dbReference type="ARBA" id="ARBA00022737"/>
    </source>
</evidence>
<keyword evidence="2" id="KW-0132">Cell division</keyword>
<dbReference type="GO" id="GO:0005680">
    <property type="term" value="C:anaphase-promoting complex"/>
    <property type="evidence" value="ECO:0000318"/>
    <property type="project" value="GO_Central"/>
</dbReference>
<dbReference type="AlphaFoldDB" id="A0A7M7NWW9"/>
<comment type="similarity">
    <text evidence="8">Belongs to the APC8/CDC23 family.</text>
</comment>
<reference evidence="14" key="1">
    <citation type="submission" date="2015-02" db="EMBL/GenBank/DDBJ databases">
        <title>Genome sequencing for Strongylocentrotus purpuratus.</title>
        <authorList>
            <person name="Murali S."/>
            <person name="Liu Y."/>
            <person name="Vee V."/>
            <person name="English A."/>
            <person name="Wang M."/>
            <person name="Skinner E."/>
            <person name="Han Y."/>
            <person name="Muzny D.M."/>
            <person name="Worley K.C."/>
            <person name="Gibbs R.A."/>
        </authorList>
    </citation>
    <scope>NUCLEOTIDE SEQUENCE</scope>
</reference>
<evidence type="ECO:0000256" key="7">
    <source>
        <dbReference type="ARBA" id="ARBA00023306"/>
    </source>
</evidence>
<dbReference type="InterPro" id="IPR011990">
    <property type="entry name" value="TPR-like_helical_dom_sf"/>
</dbReference>
<dbReference type="OMA" id="ERCLYHS"/>
<dbReference type="OrthoDB" id="10262026at2759"/>
<feature type="region of interest" description="Disordered" evidence="11">
    <location>
        <begin position="545"/>
        <end position="586"/>
    </location>
</feature>
<keyword evidence="3" id="KW-0677">Repeat</keyword>
<evidence type="ECO:0000256" key="11">
    <source>
        <dbReference type="SAM" id="MobiDB-lite"/>
    </source>
</evidence>
<reference evidence="13" key="2">
    <citation type="submission" date="2021-01" db="UniProtKB">
        <authorList>
            <consortium name="EnsemblMetazoa"/>
        </authorList>
    </citation>
    <scope>IDENTIFICATION</scope>
</reference>
<proteinExistence type="inferred from homology"/>
<comment type="pathway">
    <text evidence="1">Protein modification; protein ubiquitination.</text>
</comment>
<dbReference type="InParanoid" id="A0A7M7NWW9"/>
<evidence type="ECO:0000259" key="12">
    <source>
        <dbReference type="Pfam" id="PF04049"/>
    </source>
</evidence>
<organism evidence="13 14">
    <name type="scientific">Strongylocentrotus purpuratus</name>
    <name type="common">Purple sea urchin</name>
    <dbReference type="NCBI Taxonomy" id="7668"/>
    <lineage>
        <taxon>Eukaryota</taxon>
        <taxon>Metazoa</taxon>
        <taxon>Echinodermata</taxon>
        <taxon>Eleutherozoa</taxon>
        <taxon>Echinozoa</taxon>
        <taxon>Echinoidea</taxon>
        <taxon>Euechinoidea</taxon>
        <taxon>Echinacea</taxon>
        <taxon>Camarodonta</taxon>
        <taxon>Echinidea</taxon>
        <taxon>Strongylocentrotidae</taxon>
        <taxon>Strongylocentrotus</taxon>
    </lineage>
</organism>
<dbReference type="SMART" id="SM00028">
    <property type="entry name" value="TPR"/>
    <property type="match status" value="7"/>
</dbReference>
<dbReference type="EnsemblMetazoa" id="XM_030985879">
    <property type="protein sequence ID" value="XP_030841739"/>
    <property type="gene ID" value="LOC576731"/>
</dbReference>
<feature type="compositionally biased region" description="Polar residues" evidence="11">
    <location>
        <begin position="555"/>
        <end position="580"/>
    </location>
</feature>
<accession>A0A7M7NWW9</accession>
<dbReference type="InterPro" id="IPR007192">
    <property type="entry name" value="APC8"/>
</dbReference>
<evidence type="ECO:0000256" key="2">
    <source>
        <dbReference type="ARBA" id="ARBA00022618"/>
    </source>
</evidence>
<keyword evidence="6 10" id="KW-0802">TPR repeat</keyword>
<dbReference type="GO" id="GO:0051301">
    <property type="term" value="P:cell division"/>
    <property type="evidence" value="ECO:0000318"/>
    <property type="project" value="GO_Central"/>
</dbReference>
<sequence>MAAISTESELNETTCRKDFNLPWIKRDLVCATKQCQEMGLLQSAKWCAELSYSLQNVKPAPSIDIEEDPQDFLEEFDKYTLAKTFFDLREYERAAFFVDDCQSNKAFFLHMYADYLAGEKKKYDDLTDLIGPIQFKTIQNGSLKVLRVELEKRYNEGRCDGYALYLYGVVLKKLELQKEAEKVLVEALHKAPLHWGAWIELAALVTDWDKLTSLNLPDHWMKEFFLAHTCVELQLNEEALKRYTTLSEAGFHKSTYIISQIANTHHIIRALDVAVELFSQLQKVDPYRLENMDTYSNLLYVKEMKAELSHLAHQVCEVDKYRVETCCVIGNYYSLRGQHEKAVLYFQRCLKLNPHYLSAWTLMGHEYMQMKNTPAATEAYRQAIEVNKRDFRAWYGLGQTYDILRMPFYSLYYYRQAQQVRPNDSRMLVALGESYERLDKIAESKKCYWRAYSVGDVEGVALVKLARLHEKFNEEEKAASFYSKYVEQMETMGTADTEEHCQAYRYLARYHLKQNNFDEATIYAHKCCDHSETREEGKAILKEISTRRPSGETPHASTHPSSTLEADGGSITQGQTQVSRTGDAAGDVLNRVTPMNLTFTP</sequence>
<dbReference type="FunFam" id="1.25.40.10:FF:000093">
    <property type="entry name" value="cell division cycle protein 23 homolog"/>
    <property type="match status" value="1"/>
</dbReference>
<dbReference type="Pfam" id="PF13414">
    <property type="entry name" value="TPR_11"/>
    <property type="match status" value="1"/>
</dbReference>
<dbReference type="PROSITE" id="PS50005">
    <property type="entry name" value="TPR"/>
    <property type="match status" value="2"/>
</dbReference>
<dbReference type="PANTHER" id="PTHR12558">
    <property type="entry name" value="CELL DIVISION CYCLE 16,23,27"/>
    <property type="match status" value="1"/>
</dbReference>